<keyword evidence="10" id="KW-1185">Reference proteome</keyword>
<dbReference type="PANTHER" id="PTHR43840:SF52">
    <property type="entry name" value="CATION EFFLUX FAMILY PROTEIN"/>
    <property type="match status" value="1"/>
</dbReference>
<feature type="region of interest" description="Disordered" evidence="6">
    <location>
        <begin position="1"/>
        <end position="33"/>
    </location>
</feature>
<dbReference type="InterPro" id="IPR036837">
    <property type="entry name" value="Cation_efflux_CTD_sf"/>
</dbReference>
<dbReference type="NCBIfam" id="TIGR01297">
    <property type="entry name" value="CDF"/>
    <property type="match status" value="1"/>
</dbReference>
<evidence type="ECO:0000313" key="9">
    <source>
        <dbReference type="EMBL" id="CAK0898298.1"/>
    </source>
</evidence>
<organism evidence="9 10">
    <name type="scientific">Prorocentrum cordatum</name>
    <dbReference type="NCBI Taxonomy" id="2364126"/>
    <lineage>
        <taxon>Eukaryota</taxon>
        <taxon>Sar</taxon>
        <taxon>Alveolata</taxon>
        <taxon>Dinophyceae</taxon>
        <taxon>Prorocentrales</taxon>
        <taxon>Prorocentraceae</taxon>
        <taxon>Prorocentrum</taxon>
    </lineage>
</organism>
<dbReference type="SUPFAM" id="SSF160240">
    <property type="entry name" value="Cation efflux protein cytoplasmic domain-like"/>
    <property type="match status" value="1"/>
</dbReference>
<evidence type="ECO:0000313" key="10">
    <source>
        <dbReference type="Proteomes" id="UP001189429"/>
    </source>
</evidence>
<dbReference type="SUPFAM" id="SSF161111">
    <property type="entry name" value="Cation efflux protein transmembrane domain-like"/>
    <property type="match status" value="1"/>
</dbReference>
<evidence type="ECO:0000256" key="4">
    <source>
        <dbReference type="ARBA" id="ARBA00022989"/>
    </source>
</evidence>
<accession>A0ABN9XF56</accession>
<dbReference type="InterPro" id="IPR002524">
    <property type="entry name" value="Cation_efflux"/>
</dbReference>
<evidence type="ECO:0000256" key="5">
    <source>
        <dbReference type="ARBA" id="ARBA00023136"/>
    </source>
</evidence>
<evidence type="ECO:0000256" key="1">
    <source>
        <dbReference type="ARBA" id="ARBA00004141"/>
    </source>
</evidence>
<feature type="transmembrane region" description="Helical" evidence="7">
    <location>
        <begin position="215"/>
        <end position="235"/>
    </location>
</feature>
<keyword evidence="5 7" id="KW-0472">Membrane</keyword>
<evidence type="ECO:0000256" key="3">
    <source>
        <dbReference type="ARBA" id="ARBA00022692"/>
    </source>
</evidence>
<dbReference type="Pfam" id="PF01545">
    <property type="entry name" value="Cation_efflux"/>
    <property type="match status" value="1"/>
</dbReference>
<dbReference type="InterPro" id="IPR050291">
    <property type="entry name" value="CDF_Transporter"/>
</dbReference>
<dbReference type="InterPro" id="IPR027469">
    <property type="entry name" value="Cation_efflux_TMD_sf"/>
</dbReference>
<feature type="compositionally biased region" description="Low complexity" evidence="6">
    <location>
        <begin position="465"/>
        <end position="492"/>
    </location>
</feature>
<sequence>HTPPPHSSLPRPFSATTVAAPEPQPGGSTGPVARAPVLLRYWPRRGKGGAEAHAETRRAGRPRLTPRGRSLRTARMVERYVSFTDESEAGNGAPSELEAASSQAQCIIKVSLIVAFGWWGFGLYTVISTGSLAVLASLVDATIDLAAQGVLLGANMFAETEGVEGSFPVGVSRLEPIGVIVCATLMVLASGAVIYDSGHTLYTAYPKGPEMDFTISAAVMLAVVVVVKIVVWRIAKAEYDRTNNVSLEALALDNFNDILSNASALVFASLTCVKQETWWVDPVGGILISCYIIRSWVLTATEQGSQLVGVAASEEFLSSVNELAGNIKNTELDLIRAYHFGPKCVVEVKLLMDSATPLQVSRDVEITLQDKIERLEDCERCFVQIDYVHRDEDDHDTNVPLRHKTKPTLNGLPTSPGLKLRTALSFGESARRGSCPTAAGDRSRGWTWSGDRRTSSGGDLDVPKSSRPASSSLHSSMKSAGTLSSSDSSSSSRTHEPL</sequence>
<keyword evidence="2" id="KW-0813">Transport</keyword>
<keyword evidence="4 7" id="KW-1133">Transmembrane helix</keyword>
<proteinExistence type="predicted"/>
<gene>
    <name evidence="9" type="ORF">PCOR1329_LOCUS76203</name>
</gene>
<feature type="compositionally biased region" description="Basic and acidic residues" evidence="6">
    <location>
        <begin position="48"/>
        <end position="58"/>
    </location>
</feature>
<protein>
    <recommendedName>
        <fullName evidence="8">Cation efflux protein transmembrane domain-containing protein</fullName>
    </recommendedName>
</protein>
<dbReference type="Gene3D" id="3.30.70.1350">
    <property type="entry name" value="Cation efflux protein, cytoplasmic domain"/>
    <property type="match status" value="1"/>
</dbReference>
<feature type="domain" description="Cation efflux protein transmembrane" evidence="8">
    <location>
        <begin position="108"/>
        <end position="308"/>
    </location>
</feature>
<feature type="transmembrane region" description="Helical" evidence="7">
    <location>
        <begin position="177"/>
        <end position="195"/>
    </location>
</feature>
<feature type="non-terminal residue" evidence="9">
    <location>
        <position position="1"/>
    </location>
</feature>
<dbReference type="Gene3D" id="1.20.1510.10">
    <property type="entry name" value="Cation efflux protein transmembrane domain"/>
    <property type="match status" value="1"/>
</dbReference>
<feature type="compositionally biased region" description="Basic residues" evidence="6">
    <location>
        <begin position="59"/>
        <end position="69"/>
    </location>
</feature>
<evidence type="ECO:0000256" key="2">
    <source>
        <dbReference type="ARBA" id="ARBA00022448"/>
    </source>
</evidence>
<evidence type="ECO:0000256" key="7">
    <source>
        <dbReference type="SAM" id="Phobius"/>
    </source>
</evidence>
<keyword evidence="3 7" id="KW-0812">Transmembrane</keyword>
<dbReference type="PANTHER" id="PTHR43840">
    <property type="entry name" value="MITOCHONDRIAL METAL TRANSPORTER 1-RELATED"/>
    <property type="match status" value="1"/>
</dbReference>
<feature type="region of interest" description="Disordered" evidence="6">
    <location>
        <begin position="429"/>
        <end position="498"/>
    </location>
</feature>
<evidence type="ECO:0000259" key="8">
    <source>
        <dbReference type="Pfam" id="PF01545"/>
    </source>
</evidence>
<name>A0ABN9XF56_9DINO</name>
<feature type="region of interest" description="Disordered" evidence="6">
    <location>
        <begin position="393"/>
        <end position="417"/>
    </location>
</feature>
<reference evidence="9" key="1">
    <citation type="submission" date="2023-10" db="EMBL/GenBank/DDBJ databases">
        <authorList>
            <person name="Chen Y."/>
            <person name="Shah S."/>
            <person name="Dougan E. K."/>
            <person name="Thang M."/>
            <person name="Chan C."/>
        </authorList>
    </citation>
    <scope>NUCLEOTIDE SEQUENCE [LARGE SCALE GENOMIC DNA]</scope>
</reference>
<dbReference type="InterPro" id="IPR058533">
    <property type="entry name" value="Cation_efflux_TM"/>
</dbReference>
<dbReference type="EMBL" id="CAUYUJ010020456">
    <property type="protein sequence ID" value="CAK0898298.1"/>
    <property type="molecule type" value="Genomic_DNA"/>
</dbReference>
<comment type="subcellular location">
    <subcellularLocation>
        <location evidence="1">Membrane</location>
        <topology evidence="1">Multi-pass membrane protein</topology>
    </subcellularLocation>
</comment>
<evidence type="ECO:0000256" key="6">
    <source>
        <dbReference type="SAM" id="MobiDB-lite"/>
    </source>
</evidence>
<comment type="caution">
    <text evidence="9">The sequence shown here is derived from an EMBL/GenBank/DDBJ whole genome shotgun (WGS) entry which is preliminary data.</text>
</comment>
<dbReference type="Proteomes" id="UP001189429">
    <property type="component" value="Unassembled WGS sequence"/>
</dbReference>
<feature type="region of interest" description="Disordered" evidence="6">
    <location>
        <begin position="48"/>
        <end position="69"/>
    </location>
</feature>